<dbReference type="AlphaFoldDB" id="A0A381P980"/>
<evidence type="ECO:0000256" key="4">
    <source>
        <dbReference type="ARBA" id="ARBA00022679"/>
    </source>
</evidence>
<keyword evidence="9" id="KW-0862">Zinc</keyword>
<reference evidence="14" key="1">
    <citation type="submission" date="2018-05" db="EMBL/GenBank/DDBJ databases">
        <authorList>
            <person name="Lanie J.A."/>
            <person name="Ng W.-L."/>
            <person name="Kazmierczak K.M."/>
            <person name="Andrzejewski T.M."/>
            <person name="Davidsen T.M."/>
            <person name="Wayne K.J."/>
            <person name="Tettelin H."/>
            <person name="Glass J.I."/>
            <person name="Rusch D."/>
            <person name="Podicherti R."/>
            <person name="Tsui H.-C.T."/>
            <person name="Winkler M.E."/>
        </authorList>
    </citation>
    <scope>NUCLEOTIDE SEQUENCE</scope>
</reference>
<proteinExistence type="predicted"/>
<evidence type="ECO:0000256" key="5">
    <source>
        <dbReference type="ARBA" id="ARBA00022692"/>
    </source>
</evidence>
<keyword evidence="10 12" id="KW-1133">Transmembrane helix</keyword>
<evidence type="ECO:0000256" key="11">
    <source>
        <dbReference type="ARBA" id="ARBA00023136"/>
    </source>
</evidence>
<accession>A0A381P980</accession>
<evidence type="ECO:0000256" key="9">
    <source>
        <dbReference type="ARBA" id="ARBA00022833"/>
    </source>
</evidence>
<keyword evidence="8" id="KW-0833">Ubl conjugation pathway</keyword>
<feature type="transmembrane region" description="Helical" evidence="12">
    <location>
        <begin position="20"/>
        <end position="40"/>
    </location>
</feature>
<keyword evidence="4" id="KW-0808">Transferase</keyword>
<keyword evidence="6" id="KW-0479">Metal-binding</keyword>
<gene>
    <name evidence="14" type="ORF">METZ01_LOCUS15771</name>
</gene>
<evidence type="ECO:0000256" key="1">
    <source>
        <dbReference type="ARBA" id="ARBA00000900"/>
    </source>
</evidence>
<evidence type="ECO:0000256" key="2">
    <source>
        <dbReference type="ARBA" id="ARBA00004141"/>
    </source>
</evidence>
<sequence>MTKTLALISLQYASAGNNPGVPIVFLIGGLSLFFGGLTKINRDRLIANMPTSKIRSVAMGLVEIYGKVSKYKDTLTAPLSGKECVYCRLSITEWKRGRKRSYPVELRAKEKGVLFNLDDGTGEILIDARGANLENLTRDINIDTRLDDNPITDTILEYCKKHDIDLYHKNGSIKNFEFKETYIPTGQDLYIMGIASRNKYKENESKPGENDNMIGYQLRQRIFYISDKSEKEILKNSVQNSRVMLIGGIVLSVIGLIGIIDYF</sequence>
<dbReference type="GO" id="GO:0008270">
    <property type="term" value="F:zinc ion binding"/>
    <property type="evidence" value="ECO:0007669"/>
    <property type="project" value="UniProtKB-KW"/>
</dbReference>
<evidence type="ECO:0000256" key="12">
    <source>
        <dbReference type="SAM" id="Phobius"/>
    </source>
</evidence>
<dbReference type="EC" id="2.3.2.27" evidence="3"/>
<dbReference type="GO" id="GO:0061630">
    <property type="term" value="F:ubiquitin protein ligase activity"/>
    <property type="evidence" value="ECO:0007669"/>
    <property type="project" value="UniProtKB-EC"/>
</dbReference>
<comment type="subcellular location">
    <subcellularLocation>
        <location evidence="2">Membrane</location>
        <topology evidence="2">Multi-pass membrane protein</topology>
    </subcellularLocation>
</comment>
<protein>
    <recommendedName>
        <fullName evidence="3">RING-type E3 ubiquitin transferase</fullName>
        <ecNumber evidence="3">2.3.2.27</ecNumber>
    </recommendedName>
</protein>
<evidence type="ECO:0000256" key="3">
    <source>
        <dbReference type="ARBA" id="ARBA00012483"/>
    </source>
</evidence>
<evidence type="ECO:0000256" key="7">
    <source>
        <dbReference type="ARBA" id="ARBA00022771"/>
    </source>
</evidence>
<feature type="transmembrane region" description="Helical" evidence="12">
    <location>
        <begin position="243"/>
        <end position="260"/>
    </location>
</feature>
<evidence type="ECO:0000256" key="8">
    <source>
        <dbReference type="ARBA" id="ARBA00022786"/>
    </source>
</evidence>
<keyword evidence="5 12" id="KW-0812">Transmembrane</keyword>
<evidence type="ECO:0000256" key="6">
    <source>
        <dbReference type="ARBA" id="ARBA00022723"/>
    </source>
</evidence>
<name>A0A381P980_9ZZZZ</name>
<evidence type="ECO:0000256" key="10">
    <source>
        <dbReference type="ARBA" id="ARBA00022989"/>
    </source>
</evidence>
<dbReference type="InterPro" id="IPR022170">
    <property type="entry name" value="MUL1-like"/>
</dbReference>
<dbReference type="Pfam" id="PF12483">
    <property type="entry name" value="GIDE"/>
    <property type="match status" value="1"/>
</dbReference>
<evidence type="ECO:0000259" key="13">
    <source>
        <dbReference type="Pfam" id="PF12483"/>
    </source>
</evidence>
<organism evidence="14">
    <name type="scientific">marine metagenome</name>
    <dbReference type="NCBI Taxonomy" id="408172"/>
    <lineage>
        <taxon>unclassified sequences</taxon>
        <taxon>metagenomes</taxon>
        <taxon>ecological metagenomes</taxon>
    </lineage>
</organism>
<keyword evidence="7" id="KW-0863">Zinc-finger</keyword>
<dbReference type="GO" id="GO:0016567">
    <property type="term" value="P:protein ubiquitination"/>
    <property type="evidence" value="ECO:0007669"/>
    <property type="project" value="InterPro"/>
</dbReference>
<dbReference type="EMBL" id="UINC01000897">
    <property type="protein sequence ID" value="SUZ62917.1"/>
    <property type="molecule type" value="Genomic_DNA"/>
</dbReference>
<keyword evidence="11 12" id="KW-0472">Membrane</keyword>
<feature type="domain" description="E3 Ubiquitin ligase MUL1-like" evidence="13">
    <location>
        <begin position="105"/>
        <end position="256"/>
    </location>
</feature>
<evidence type="ECO:0000313" key="14">
    <source>
        <dbReference type="EMBL" id="SUZ62917.1"/>
    </source>
</evidence>
<dbReference type="GO" id="GO:0016020">
    <property type="term" value="C:membrane"/>
    <property type="evidence" value="ECO:0007669"/>
    <property type="project" value="UniProtKB-SubCell"/>
</dbReference>
<comment type="catalytic activity">
    <reaction evidence="1">
        <text>S-ubiquitinyl-[E2 ubiquitin-conjugating enzyme]-L-cysteine + [acceptor protein]-L-lysine = [E2 ubiquitin-conjugating enzyme]-L-cysteine + N(6)-ubiquitinyl-[acceptor protein]-L-lysine.</text>
        <dbReference type="EC" id="2.3.2.27"/>
    </reaction>
</comment>